<evidence type="ECO:0000313" key="5">
    <source>
        <dbReference type="EMBL" id="QUD90128.1"/>
    </source>
</evidence>
<dbReference type="InterPro" id="IPR016032">
    <property type="entry name" value="Sig_transdc_resp-reg_C-effctor"/>
</dbReference>
<dbReference type="Proteomes" id="UP000676409">
    <property type="component" value="Chromosome"/>
</dbReference>
<dbReference type="GO" id="GO:0003677">
    <property type="term" value="F:DNA binding"/>
    <property type="evidence" value="ECO:0007669"/>
    <property type="project" value="UniProtKB-KW"/>
</dbReference>
<dbReference type="KEGG" id="caul:KCG34_09805"/>
<dbReference type="EMBL" id="CP073078">
    <property type="protein sequence ID" value="QUD90128.1"/>
    <property type="molecule type" value="Genomic_DNA"/>
</dbReference>
<dbReference type="Pfam" id="PF03472">
    <property type="entry name" value="Autoind_bind"/>
    <property type="match status" value="1"/>
</dbReference>
<evidence type="ECO:0000256" key="2">
    <source>
        <dbReference type="ARBA" id="ARBA00023125"/>
    </source>
</evidence>
<dbReference type="InterPro" id="IPR000792">
    <property type="entry name" value="Tscrpt_reg_LuxR_C"/>
</dbReference>
<dbReference type="InterPro" id="IPR036693">
    <property type="entry name" value="TF_LuxR_autoind-bd_dom_sf"/>
</dbReference>
<name>A0A975G3Y6_9CAUL</name>
<dbReference type="PANTHER" id="PTHR44688:SF16">
    <property type="entry name" value="DNA-BINDING TRANSCRIPTIONAL ACTIVATOR DEVR_DOSR"/>
    <property type="match status" value="1"/>
</dbReference>
<keyword evidence="3" id="KW-0804">Transcription</keyword>
<evidence type="ECO:0000256" key="1">
    <source>
        <dbReference type="ARBA" id="ARBA00023015"/>
    </source>
</evidence>
<dbReference type="SUPFAM" id="SSF46894">
    <property type="entry name" value="C-terminal effector domain of the bipartite response regulators"/>
    <property type="match status" value="1"/>
</dbReference>
<gene>
    <name evidence="5" type="ORF">KCG34_09805</name>
</gene>
<reference evidence="5" key="1">
    <citation type="submission" date="2021-04" db="EMBL/GenBank/DDBJ databases">
        <title>The complete genome sequence of Caulobacter sp. S6.</title>
        <authorList>
            <person name="Tang Y."/>
            <person name="Ouyang W."/>
            <person name="Liu Q."/>
            <person name="Huang B."/>
            <person name="Guo Z."/>
            <person name="Lei P."/>
        </authorList>
    </citation>
    <scope>NUCLEOTIDE SEQUENCE</scope>
    <source>
        <strain evidence="5">S6</strain>
    </source>
</reference>
<organism evidence="5 6">
    <name type="scientific">Phenylobacterium montanum</name>
    <dbReference type="NCBI Taxonomy" id="2823693"/>
    <lineage>
        <taxon>Bacteria</taxon>
        <taxon>Pseudomonadati</taxon>
        <taxon>Pseudomonadota</taxon>
        <taxon>Alphaproteobacteria</taxon>
        <taxon>Caulobacterales</taxon>
        <taxon>Caulobacteraceae</taxon>
        <taxon>Phenylobacterium</taxon>
    </lineage>
</organism>
<proteinExistence type="predicted"/>
<sequence>MVDRISPRLSTAAAAFLAKAATCVAITTLDQDFLDLIRSFGFKTAMCVSLARAGAPVSPTVIFGEESPWIPYYAARNYASLDPTITRAFRTRKAFTWRDVERPDAPNEVRRFFGEAREAWAQDGLIVPIHGPFGEMSVINLLSAVDISLSDDEIAMLQGVCSIYAANGLNLVQGVLPLARTPALGLTPREQQCIFWMSVGKHDADTAEILKISPHTVRAHLDSAKTKFMVETRPELCMKALAHGILVPDHSSPI</sequence>
<dbReference type="Gene3D" id="3.30.450.80">
    <property type="entry name" value="Transcription factor LuxR-like, autoinducer-binding domain"/>
    <property type="match status" value="1"/>
</dbReference>
<keyword evidence="6" id="KW-1185">Reference proteome</keyword>
<dbReference type="PANTHER" id="PTHR44688">
    <property type="entry name" value="DNA-BINDING TRANSCRIPTIONAL ACTIVATOR DEVR_DOSR"/>
    <property type="match status" value="1"/>
</dbReference>
<dbReference type="InterPro" id="IPR036388">
    <property type="entry name" value="WH-like_DNA-bd_sf"/>
</dbReference>
<keyword evidence="2" id="KW-0238">DNA-binding</keyword>
<dbReference type="PROSITE" id="PS50043">
    <property type="entry name" value="HTH_LUXR_2"/>
    <property type="match status" value="1"/>
</dbReference>
<evidence type="ECO:0000259" key="4">
    <source>
        <dbReference type="PROSITE" id="PS50043"/>
    </source>
</evidence>
<dbReference type="InterPro" id="IPR005143">
    <property type="entry name" value="TF_LuxR_autoind-bd_dom"/>
</dbReference>
<dbReference type="RefSeq" id="WP_211940179.1">
    <property type="nucleotide sequence ID" value="NZ_CP073078.1"/>
</dbReference>
<dbReference type="GO" id="GO:0006355">
    <property type="term" value="P:regulation of DNA-templated transcription"/>
    <property type="evidence" value="ECO:0007669"/>
    <property type="project" value="InterPro"/>
</dbReference>
<evidence type="ECO:0000313" key="6">
    <source>
        <dbReference type="Proteomes" id="UP000676409"/>
    </source>
</evidence>
<dbReference type="PRINTS" id="PR00038">
    <property type="entry name" value="HTHLUXR"/>
</dbReference>
<evidence type="ECO:0000256" key="3">
    <source>
        <dbReference type="ARBA" id="ARBA00023163"/>
    </source>
</evidence>
<dbReference type="SMART" id="SM00421">
    <property type="entry name" value="HTH_LUXR"/>
    <property type="match status" value="1"/>
</dbReference>
<accession>A0A975G3Y6</accession>
<keyword evidence="1" id="KW-0805">Transcription regulation</keyword>
<dbReference type="Gene3D" id="1.10.10.10">
    <property type="entry name" value="Winged helix-like DNA-binding domain superfamily/Winged helix DNA-binding domain"/>
    <property type="match status" value="1"/>
</dbReference>
<dbReference type="CDD" id="cd06170">
    <property type="entry name" value="LuxR_C_like"/>
    <property type="match status" value="1"/>
</dbReference>
<feature type="domain" description="HTH luxR-type" evidence="4">
    <location>
        <begin position="179"/>
        <end position="244"/>
    </location>
</feature>
<protein>
    <submittedName>
        <fullName evidence="5">LuxR family transcriptional regulator</fullName>
    </submittedName>
</protein>
<dbReference type="AlphaFoldDB" id="A0A975G3Y6"/>
<dbReference type="SUPFAM" id="SSF75516">
    <property type="entry name" value="Pheromone-binding domain of LuxR-like quorum-sensing transcription factors"/>
    <property type="match status" value="1"/>
</dbReference>
<dbReference type="Pfam" id="PF00196">
    <property type="entry name" value="GerE"/>
    <property type="match status" value="1"/>
</dbReference>